<comment type="caution">
    <text evidence="1">The sequence shown here is derived from an EMBL/GenBank/DDBJ whole genome shotgun (WGS) entry which is preliminary data.</text>
</comment>
<evidence type="ECO:0000313" key="1">
    <source>
        <dbReference type="EMBL" id="EGX45657.1"/>
    </source>
</evidence>
<dbReference type="GeneID" id="22896827"/>
<accession>G1XN60</accession>
<dbReference type="Proteomes" id="UP000008784">
    <property type="component" value="Unassembled WGS sequence"/>
</dbReference>
<dbReference type="HOGENOM" id="CLU_1815349_0_0_1"/>
<protein>
    <submittedName>
        <fullName evidence="1">Uncharacterized protein</fullName>
    </submittedName>
</protein>
<organism evidence="1 2">
    <name type="scientific">Arthrobotrys oligospora (strain ATCC 24927 / CBS 115.81 / DSM 1491)</name>
    <name type="common">Nematode-trapping fungus</name>
    <name type="synonym">Didymozoophaga oligospora</name>
    <dbReference type="NCBI Taxonomy" id="756982"/>
    <lineage>
        <taxon>Eukaryota</taxon>
        <taxon>Fungi</taxon>
        <taxon>Dikarya</taxon>
        <taxon>Ascomycota</taxon>
        <taxon>Pezizomycotina</taxon>
        <taxon>Orbiliomycetes</taxon>
        <taxon>Orbiliales</taxon>
        <taxon>Orbiliaceae</taxon>
        <taxon>Orbilia</taxon>
        <taxon>Orbilia oligospora</taxon>
    </lineage>
</organism>
<proteinExistence type="predicted"/>
<dbReference type="EMBL" id="ADOT01000259">
    <property type="protein sequence ID" value="EGX45657.1"/>
    <property type="molecule type" value="Genomic_DNA"/>
</dbReference>
<dbReference type="InParanoid" id="G1XN60"/>
<dbReference type="AlphaFoldDB" id="G1XN60"/>
<dbReference type="RefSeq" id="XP_011125922.1">
    <property type="nucleotide sequence ID" value="XM_011127620.1"/>
</dbReference>
<evidence type="ECO:0000313" key="2">
    <source>
        <dbReference type="Proteomes" id="UP000008784"/>
    </source>
</evidence>
<keyword evidence="2" id="KW-1185">Reference proteome</keyword>
<reference evidence="1 2" key="1">
    <citation type="journal article" date="2011" name="PLoS Pathog.">
        <title>Genomic and proteomic analyses of the fungus Arthrobotrys oligospora provide insights into nematode-trap formation.</title>
        <authorList>
            <person name="Yang J."/>
            <person name="Wang L."/>
            <person name="Ji X."/>
            <person name="Feng Y."/>
            <person name="Li X."/>
            <person name="Zou C."/>
            <person name="Xu J."/>
            <person name="Ren Y."/>
            <person name="Mi Q."/>
            <person name="Wu J."/>
            <person name="Liu S."/>
            <person name="Liu Y."/>
            <person name="Huang X."/>
            <person name="Wang H."/>
            <person name="Niu X."/>
            <person name="Li J."/>
            <person name="Liang L."/>
            <person name="Luo Y."/>
            <person name="Ji K."/>
            <person name="Zhou W."/>
            <person name="Yu Z."/>
            <person name="Li G."/>
            <person name="Liu Y."/>
            <person name="Li L."/>
            <person name="Qiao M."/>
            <person name="Feng L."/>
            <person name="Zhang K.-Q."/>
        </authorList>
    </citation>
    <scope>NUCLEOTIDE SEQUENCE [LARGE SCALE GENOMIC DNA]</scope>
    <source>
        <strain evidence="2">ATCC 24927 / CBS 115.81 / DSM 1491</strain>
    </source>
</reference>
<sequence length="142" mass="15623">MVARRTGTEVDPRDTVVLTLTDCLSGLLFLDWDPALRFPGLDLLDLGCFVEASLERGSASLRELKSTYEANGVSFCEVKLNLRLVGEPARFEGDSDSWMVNEASSCSTITTSWRPLDSSSGGRKPCRYLRCPKTGHRESICG</sequence>
<name>G1XN60_ARTOA</name>
<gene>
    <name evidence="1" type="ORF">AOL_s00169g263</name>
</gene>